<dbReference type="PANTHER" id="PTHR11538:SF26">
    <property type="entry name" value="FERREDOXIN-FOLD ANTICODON-BINDING DOMAIN-CONTAINING PROTEIN 1"/>
    <property type="match status" value="1"/>
</dbReference>
<dbReference type="Pfam" id="PF10354">
    <property type="entry name" value="BMT5-like"/>
    <property type="match status" value="1"/>
</dbReference>
<feature type="domain" description="25S rRNA (uridine-N(3))-methyltransferase BMT5-like" evidence="2">
    <location>
        <begin position="28"/>
        <end position="198"/>
    </location>
</feature>
<dbReference type="PANTHER" id="PTHR11538">
    <property type="entry name" value="PHENYLALANYL-TRNA SYNTHETASE"/>
    <property type="match status" value="1"/>
</dbReference>
<evidence type="ECO:0000256" key="1">
    <source>
        <dbReference type="SAM" id="MobiDB-lite"/>
    </source>
</evidence>
<dbReference type="InterPro" id="IPR019446">
    <property type="entry name" value="BMT5-like"/>
</dbReference>
<evidence type="ECO:0000259" key="2">
    <source>
        <dbReference type="Pfam" id="PF10354"/>
    </source>
</evidence>
<dbReference type="Proteomes" id="UP000822688">
    <property type="component" value="Chromosome 4"/>
</dbReference>
<accession>A0A8T0ICH6</accession>
<proteinExistence type="predicted"/>
<protein>
    <recommendedName>
        <fullName evidence="2">25S rRNA (uridine-N(3))-methyltransferase BMT5-like domain-containing protein</fullName>
    </recommendedName>
</protein>
<reference evidence="3" key="1">
    <citation type="submission" date="2020-06" db="EMBL/GenBank/DDBJ databases">
        <title>WGS assembly of Ceratodon purpureus strain R40.</title>
        <authorList>
            <person name="Carey S.B."/>
            <person name="Jenkins J."/>
            <person name="Shu S."/>
            <person name="Lovell J.T."/>
            <person name="Sreedasyam A."/>
            <person name="Maumus F."/>
            <person name="Tiley G.P."/>
            <person name="Fernandez-Pozo N."/>
            <person name="Barry K."/>
            <person name="Chen C."/>
            <person name="Wang M."/>
            <person name="Lipzen A."/>
            <person name="Daum C."/>
            <person name="Saski C.A."/>
            <person name="Payton A.C."/>
            <person name="Mcbreen J.C."/>
            <person name="Conrad R.E."/>
            <person name="Kollar L.M."/>
            <person name="Olsson S."/>
            <person name="Huttunen S."/>
            <person name="Landis J.B."/>
            <person name="Wickett N.J."/>
            <person name="Johnson M.G."/>
            <person name="Rensing S.A."/>
            <person name="Grimwood J."/>
            <person name="Schmutz J."/>
            <person name="Mcdaniel S.F."/>
        </authorList>
    </citation>
    <scope>NUCLEOTIDE SEQUENCE</scope>
    <source>
        <strain evidence="3">R40</strain>
    </source>
</reference>
<sequence>MDFQWSRNGPMFQEPRWISCYSNQHLILLVGEGNFSFSASLGNAFGAATNMVATSLDSKDELLKKYGRTAEWNTISLMHRGALVFHGFDACKMAVQQKYLLSGFHLSLFHYIIFNFPHAGFLGKESDARVLKKHRELVRDFFANAKEMLLPGGQVHVRHKLGQPYDEWKLEELALSTGLKLVGRVRFQLHEFPGYQSCRGDGFRADESFKLGPADTYIFTARDEEPPAKISQFKLSNTLAPSKFLKGRALAKNCVGVLCSKTLEPRCPYGKKLHRWWHGNTSAASASHENDSAAMSRAQRGRGPPHGRAERQREMRCDQRRRLCVRRSFITKEGPGTRLNRQRGQRSAFYIHSTTECINSF</sequence>
<evidence type="ECO:0000313" key="3">
    <source>
        <dbReference type="EMBL" id="KAG0580541.1"/>
    </source>
</evidence>
<gene>
    <name evidence="3" type="ORF">KC19_4G180700</name>
</gene>
<name>A0A8T0ICH6_CERPU</name>
<dbReference type="GO" id="GO:0005737">
    <property type="term" value="C:cytoplasm"/>
    <property type="evidence" value="ECO:0007669"/>
    <property type="project" value="TreeGrafter"/>
</dbReference>
<feature type="compositionally biased region" description="Basic and acidic residues" evidence="1">
    <location>
        <begin position="307"/>
        <end position="317"/>
    </location>
</feature>
<dbReference type="AlphaFoldDB" id="A0A8T0ICH6"/>
<dbReference type="GO" id="GO:0070475">
    <property type="term" value="P:rRNA base methylation"/>
    <property type="evidence" value="ECO:0007669"/>
    <property type="project" value="InterPro"/>
</dbReference>
<feature type="region of interest" description="Disordered" evidence="1">
    <location>
        <begin position="284"/>
        <end position="317"/>
    </location>
</feature>
<organism evidence="3 4">
    <name type="scientific">Ceratodon purpureus</name>
    <name type="common">Fire moss</name>
    <name type="synonym">Dicranum purpureum</name>
    <dbReference type="NCBI Taxonomy" id="3225"/>
    <lineage>
        <taxon>Eukaryota</taxon>
        <taxon>Viridiplantae</taxon>
        <taxon>Streptophyta</taxon>
        <taxon>Embryophyta</taxon>
        <taxon>Bryophyta</taxon>
        <taxon>Bryophytina</taxon>
        <taxon>Bryopsida</taxon>
        <taxon>Dicranidae</taxon>
        <taxon>Pseudoditrichales</taxon>
        <taxon>Ditrichaceae</taxon>
        <taxon>Ceratodon</taxon>
    </lineage>
</organism>
<dbReference type="GO" id="GO:0070042">
    <property type="term" value="F:rRNA (uridine-N3-)-methyltransferase activity"/>
    <property type="evidence" value="ECO:0007669"/>
    <property type="project" value="InterPro"/>
</dbReference>
<dbReference type="EMBL" id="CM026424">
    <property type="protein sequence ID" value="KAG0580541.1"/>
    <property type="molecule type" value="Genomic_DNA"/>
</dbReference>
<evidence type="ECO:0000313" key="4">
    <source>
        <dbReference type="Proteomes" id="UP000822688"/>
    </source>
</evidence>
<keyword evidence="4" id="KW-1185">Reference proteome</keyword>
<comment type="caution">
    <text evidence="3">The sequence shown here is derived from an EMBL/GenBank/DDBJ whole genome shotgun (WGS) entry which is preliminary data.</text>
</comment>